<evidence type="ECO:0000313" key="1">
    <source>
        <dbReference type="EMBL" id="CRH08009.1"/>
    </source>
</evidence>
<name>A0A1S7LPA2_MAGMO</name>
<accession>A0A1S7LPA2</accession>
<sequence length="65" mass="7141">MKDGYVCWDWRKDASPTSIAARGRKASAFRASRGAPENPEFPPQFSEDQYAFRSIPVGGIGDAYG</sequence>
<protein>
    <submittedName>
        <fullName evidence="1">Uncharacterized protein</fullName>
    </submittedName>
</protein>
<dbReference type="AlphaFoldDB" id="A0A1S7LPA2"/>
<reference evidence="1" key="1">
    <citation type="submission" date="2015-04" db="EMBL/GenBank/DDBJ databases">
        <authorList>
            <person name="Syromyatnikov M.Y."/>
            <person name="Popov V.N."/>
        </authorList>
    </citation>
    <scope>NUCLEOTIDE SEQUENCE</scope>
    <source>
        <strain evidence="1">MO-1</strain>
    </source>
</reference>
<gene>
    <name evidence="1" type="ORF">MAGMO_3881</name>
</gene>
<dbReference type="EMBL" id="LO017727">
    <property type="protein sequence ID" value="CRH08009.1"/>
    <property type="molecule type" value="Genomic_DNA"/>
</dbReference>
<organism evidence="1">
    <name type="scientific">Magnetococcus massalia (strain MO-1)</name>
    <dbReference type="NCBI Taxonomy" id="451514"/>
    <lineage>
        <taxon>Bacteria</taxon>
        <taxon>Pseudomonadati</taxon>
        <taxon>Pseudomonadota</taxon>
        <taxon>Magnetococcia</taxon>
        <taxon>Magnetococcales</taxon>
        <taxon>Magnetococcaceae</taxon>
        <taxon>Magnetococcus</taxon>
    </lineage>
</organism>
<proteinExistence type="predicted"/>